<keyword evidence="5" id="KW-0175">Coiled coil</keyword>
<dbReference type="CDD" id="cd00130">
    <property type="entry name" value="PAS"/>
    <property type="match status" value="1"/>
</dbReference>
<gene>
    <name evidence="9" type="ORF">JQC75_04765</name>
</gene>
<keyword evidence="10" id="KW-1185">Reference proteome</keyword>
<dbReference type="PANTHER" id="PTHR32089:SF52">
    <property type="entry name" value="CHEMOTAXIS SIGNAL TRANSDUCTION SYSTEM METHYL ACCEPTING SENSORY TRANSDUCER WITH PAS SENSORY DOMAIN"/>
    <property type="match status" value="1"/>
</dbReference>
<dbReference type="Proteomes" id="UP000596252">
    <property type="component" value="Chromosome"/>
</dbReference>
<dbReference type="Gene3D" id="1.10.287.950">
    <property type="entry name" value="Methyl-accepting chemotaxis protein"/>
    <property type="match status" value="1"/>
</dbReference>
<dbReference type="PROSITE" id="PS50111">
    <property type="entry name" value="CHEMOTAXIS_TRANSDUC_2"/>
    <property type="match status" value="1"/>
</dbReference>
<dbReference type="EMBL" id="CP069213">
    <property type="protein sequence ID" value="QRH02737.1"/>
    <property type="molecule type" value="Genomic_DNA"/>
</dbReference>
<feature type="domain" description="Methyl-accepting transducer" evidence="7">
    <location>
        <begin position="245"/>
        <end position="481"/>
    </location>
</feature>
<evidence type="ECO:0000256" key="4">
    <source>
        <dbReference type="PROSITE-ProRule" id="PRU00284"/>
    </source>
</evidence>
<dbReference type="SMART" id="SM00091">
    <property type="entry name" value="PAS"/>
    <property type="match status" value="1"/>
</dbReference>
<feature type="coiled-coil region" evidence="5">
    <location>
        <begin position="323"/>
        <end position="350"/>
    </location>
</feature>
<dbReference type="Pfam" id="PF00015">
    <property type="entry name" value="MCPsignal"/>
    <property type="match status" value="1"/>
</dbReference>
<reference evidence="9 10" key="1">
    <citation type="journal article" date="2012" name="Antonie Van Leeuwenhoek">
        <title>Shewanella litorisediminis sp. nov., a gammaproteobacterium isolated from a tidal flat sediment.</title>
        <authorList>
            <person name="Lee M.H."/>
            <person name="Yoon J.H."/>
        </authorList>
    </citation>
    <scope>NUCLEOTIDE SEQUENCE [LARGE SCALE GENOMIC DNA]</scope>
    <source>
        <strain evidence="9 10">SMK1-12</strain>
    </source>
</reference>
<proteinExistence type="inferred from homology"/>
<evidence type="ECO:0000256" key="1">
    <source>
        <dbReference type="ARBA" id="ARBA00004370"/>
    </source>
</evidence>
<comment type="subcellular location">
    <subcellularLocation>
        <location evidence="1">Membrane</location>
    </subcellularLocation>
</comment>
<dbReference type="PRINTS" id="PR00260">
    <property type="entry name" value="CHEMTRNSDUCR"/>
</dbReference>
<feature type="transmembrane region" description="Helical" evidence="6">
    <location>
        <begin position="176"/>
        <end position="194"/>
    </location>
</feature>
<dbReference type="PANTHER" id="PTHR32089">
    <property type="entry name" value="METHYL-ACCEPTING CHEMOTAXIS PROTEIN MCPB"/>
    <property type="match status" value="1"/>
</dbReference>
<dbReference type="InterPro" id="IPR013655">
    <property type="entry name" value="PAS_fold_3"/>
</dbReference>
<sequence>MSNMSKHRPINQREVRLRQDDELISTTDLRGVITYVNPRFVQISGYTDQELVGHSHNIVRHPDMPADAFAELWSKLKAGQSWRGLVKNRAKDGSFYWVDAFVSPIFEAGKIVGYQSVRRMPQATWVSRATRLYQRLQQGKGLPRQLSLGQKRIISALVATTGLGMCGLLWGPGVMVAGALLMGINLAIFYDEAFRIPARLMALQQEFDSVSRHVYCGYDTSSILDFQLLLQQARMQGVLGRSQDQALQLQHIAENLVVASGQTEASLDMQQKQLEQLACAMEEMTATIGEVALNSRQTSEKIRDAQQLCQRNADAMSEKRVRIASLADAVAEAASNAERLNREAEKVASAMSEIDAIAEQTNLLALNAAIEAARAGEQGRGFAVVADEVRALSSRTQQSTMSISRSVEQMFNMLGNWAEEMARSQAEAEACAAAIAESVDDIQDIHVQISQIHDFAEQNAVASAQQGSVVADMNKNLQRIAHGANENLAAMALVGKATLELQSSADKASSLRQTFGH</sequence>
<dbReference type="SMART" id="SM00283">
    <property type="entry name" value="MA"/>
    <property type="match status" value="1"/>
</dbReference>
<evidence type="ECO:0000259" key="8">
    <source>
        <dbReference type="PROSITE" id="PS50112"/>
    </source>
</evidence>
<dbReference type="InterPro" id="IPR000014">
    <property type="entry name" value="PAS"/>
</dbReference>
<dbReference type="InterPro" id="IPR035965">
    <property type="entry name" value="PAS-like_dom_sf"/>
</dbReference>
<dbReference type="SUPFAM" id="SSF58104">
    <property type="entry name" value="Methyl-accepting chemotaxis protein (MCP) signaling domain"/>
    <property type="match status" value="1"/>
</dbReference>
<comment type="similarity">
    <text evidence="3">Belongs to the methyl-accepting chemotaxis (MCP) protein family.</text>
</comment>
<dbReference type="PROSITE" id="PS50112">
    <property type="entry name" value="PAS"/>
    <property type="match status" value="1"/>
</dbReference>
<organism evidence="9 10">
    <name type="scientific">Shewanella litorisediminis</name>
    <dbReference type="NCBI Taxonomy" id="1173586"/>
    <lineage>
        <taxon>Bacteria</taxon>
        <taxon>Pseudomonadati</taxon>
        <taxon>Pseudomonadota</taxon>
        <taxon>Gammaproteobacteria</taxon>
        <taxon>Alteromonadales</taxon>
        <taxon>Shewanellaceae</taxon>
        <taxon>Shewanella</taxon>
    </lineage>
</organism>
<keyword evidence="6" id="KW-1133">Transmembrane helix</keyword>
<evidence type="ECO:0000256" key="6">
    <source>
        <dbReference type="SAM" id="Phobius"/>
    </source>
</evidence>
<evidence type="ECO:0000256" key="3">
    <source>
        <dbReference type="ARBA" id="ARBA00029447"/>
    </source>
</evidence>
<dbReference type="Pfam" id="PF08447">
    <property type="entry name" value="PAS_3"/>
    <property type="match status" value="1"/>
</dbReference>
<evidence type="ECO:0000256" key="5">
    <source>
        <dbReference type="SAM" id="Coils"/>
    </source>
</evidence>
<evidence type="ECO:0000313" key="10">
    <source>
        <dbReference type="Proteomes" id="UP000596252"/>
    </source>
</evidence>
<dbReference type="InterPro" id="IPR004089">
    <property type="entry name" value="MCPsignal_dom"/>
</dbReference>
<keyword evidence="2 4" id="KW-0807">Transducer</keyword>
<dbReference type="SUPFAM" id="SSF55785">
    <property type="entry name" value="PYP-like sensor domain (PAS domain)"/>
    <property type="match status" value="1"/>
</dbReference>
<name>A0ABX7G637_9GAMM</name>
<dbReference type="RefSeq" id="WP_203326325.1">
    <property type="nucleotide sequence ID" value="NZ_CP069213.1"/>
</dbReference>
<evidence type="ECO:0000259" key="7">
    <source>
        <dbReference type="PROSITE" id="PS50111"/>
    </source>
</evidence>
<evidence type="ECO:0000256" key="2">
    <source>
        <dbReference type="ARBA" id="ARBA00023224"/>
    </source>
</evidence>
<keyword evidence="6" id="KW-0472">Membrane</keyword>
<feature type="domain" description="PAS" evidence="8">
    <location>
        <begin position="24"/>
        <end position="63"/>
    </location>
</feature>
<evidence type="ECO:0000313" key="9">
    <source>
        <dbReference type="EMBL" id="QRH02737.1"/>
    </source>
</evidence>
<dbReference type="Gene3D" id="3.30.450.20">
    <property type="entry name" value="PAS domain"/>
    <property type="match status" value="1"/>
</dbReference>
<dbReference type="InterPro" id="IPR004090">
    <property type="entry name" value="Chemotax_Me-accpt_rcpt"/>
</dbReference>
<protein>
    <submittedName>
        <fullName evidence="9">PAS domain-containing protein</fullName>
    </submittedName>
</protein>
<dbReference type="NCBIfam" id="TIGR00229">
    <property type="entry name" value="sensory_box"/>
    <property type="match status" value="1"/>
</dbReference>
<keyword evidence="6" id="KW-0812">Transmembrane</keyword>
<accession>A0ABX7G637</accession>